<dbReference type="FunFam" id="1.20.120.1780:FF:000001">
    <property type="entry name" value="4-hydroxybenzoate octaprenyltransferase"/>
    <property type="match status" value="1"/>
</dbReference>
<keyword evidence="6 10" id="KW-1133">Transmembrane helix</keyword>
<feature type="transmembrane region" description="Helical" evidence="10">
    <location>
        <begin position="309"/>
        <end position="326"/>
    </location>
</feature>
<comment type="similarity">
    <text evidence="3 10">Belongs to the UbiA prenyltransferase family.</text>
</comment>
<evidence type="ECO:0000256" key="10">
    <source>
        <dbReference type="HAMAP-Rule" id="MF_03189"/>
    </source>
</evidence>
<dbReference type="FunFam" id="1.10.357.140:FF:000003">
    <property type="entry name" value="4-hydroxybenzoate polyprenyltransferase, mitochondrial"/>
    <property type="match status" value="1"/>
</dbReference>
<dbReference type="InterPro" id="IPR030470">
    <property type="entry name" value="UbiA_prenylTrfase_CS"/>
</dbReference>
<dbReference type="HAMAP" id="MF_01635">
    <property type="entry name" value="UbiA"/>
    <property type="match status" value="1"/>
</dbReference>
<comment type="cofactor">
    <cofactor evidence="1 10">
        <name>Mg(2+)</name>
        <dbReference type="ChEBI" id="CHEBI:18420"/>
    </cofactor>
</comment>
<dbReference type="UniPathway" id="UPA00232"/>
<keyword evidence="7 10" id="KW-0472">Membrane</keyword>
<comment type="subcellular location">
    <subcellularLocation>
        <location evidence="2 10">Mitochondrion inner membrane</location>
        <topology evidence="2 10">Multi-pass membrane protein</topology>
        <orientation evidence="2 10">Matrix side</orientation>
    </subcellularLocation>
</comment>
<evidence type="ECO:0000256" key="5">
    <source>
        <dbReference type="ARBA" id="ARBA00022692"/>
    </source>
</evidence>
<keyword evidence="12" id="KW-1185">Reference proteome</keyword>
<evidence type="ECO:0000256" key="2">
    <source>
        <dbReference type="ARBA" id="ARBA00004292"/>
    </source>
</evidence>
<keyword evidence="5 10" id="KW-0812">Transmembrane</keyword>
<dbReference type="PROSITE" id="PS00943">
    <property type="entry name" value="UBIA"/>
    <property type="match status" value="1"/>
</dbReference>
<dbReference type="OMA" id="PINCKSG"/>
<evidence type="ECO:0000256" key="8">
    <source>
        <dbReference type="ARBA" id="ARBA00052313"/>
    </source>
</evidence>
<dbReference type="InterPro" id="IPR006370">
    <property type="entry name" value="HB_polyprenyltransferase-like"/>
</dbReference>
<organism evidence="11 12">
    <name type="scientific">Gonapodya prolifera (strain JEL478)</name>
    <name type="common">Monoblepharis prolifera</name>
    <dbReference type="NCBI Taxonomy" id="1344416"/>
    <lineage>
        <taxon>Eukaryota</taxon>
        <taxon>Fungi</taxon>
        <taxon>Fungi incertae sedis</taxon>
        <taxon>Chytridiomycota</taxon>
        <taxon>Chytridiomycota incertae sedis</taxon>
        <taxon>Monoblepharidomycetes</taxon>
        <taxon>Monoblepharidales</taxon>
        <taxon>Gonapodyaceae</taxon>
        <taxon>Gonapodya</taxon>
    </lineage>
</organism>
<accession>A0A139AY60</accession>
<feature type="transmembrane region" description="Helical" evidence="10">
    <location>
        <begin position="208"/>
        <end position="227"/>
    </location>
</feature>
<proteinExistence type="inferred from homology"/>
<evidence type="ECO:0000313" key="11">
    <source>
        <dbReference type="EMBL" id="KXS21637.1"/>
    </source>
</evidence>
<dbReference type="InterPro" id="IPR044878">
    <property type="entry name" value="UbiA_sf"/>
</dbReference>
<keyword evidence="10" id="KW-0999">Mitochondrion inner membrane</keyword>
<feature type="transmembrane region" description="Helical" evidence="10">
    <location>
        <begin position="111"/>
        <end position="128"/>
    </location>
</feature>
<dbReference type="EMBL" id="KQ965732">
    <property type="protein sequence ID" value="KXS21637.1"/>
    <property type="molecule type" value="Genomic_DNA"/>
</dbReference>
<dbReference type="NCBIfam" id="TIGR01474">
    <property type="entry name" value="ubiA_proteo"/>
    <property type="match status" value="1"/>
</dbReference>
<dbReference type="Pfam" id="PF01040">
    <property type="entry name" value="UbiA"/>
    <property type="match status" value="1"/>
</dbReference>
<gene>
    <name evidence="11" type="ORF">M427DRAFT_107062</name>
</gene>
<dbReference type="Gene3D" id="1.20.120.1780">
    <property type="entry name" value="UbiA prenyltransferase"/>
    <property type="match status" value="1"/>
</dbReference>
<dbReference type="Proteomes" id="UP000070544">
    <property type="component" value="Unassembled WGS sequence"/>
</dbReference>
<comment type="pathway">
    <text evidence="10">Cofactor biosynthesis; ubiquinone biosynthesis.</text>
</comment>
<keyword evidence="10" id="KW-0831">Ubiquinone biosynthesis</keyword>
<evidence type="ECO:0000256" key="9">
    <source>
        <dbReference type="ARBA" id="ARBA00058997"/>
    </source>
</evidence>
<feature type="transmembrane region" description="Helical" evidence="10">
    <location>
        <begin position="236"/>
        <end position="257"/>
    </location>
</feature>
<reference evidence="11 12" key="1">
    <citation type="journal article" date="2015" name="Genome Biol. Evol.">
        <title>Phylogenomic analyses indicate that early fungi evolved digesting cell walls of algal ancestors of land plants.</title>
        <authorList>
            <person name="Chang Y."/>
            <person name="Wang S."/>
            <person name="Sekimoto S."/>
            <person name="Aerts A.L."/>
            <person name="Choi C."/>
            <person name="Clum A."/>
            <person name="LaButti K.M."/>
            <person name="Lindquist E.A."/>
            <person name="Yee Ngan C."/>
            <person name="Ohm R.A."/>
            <person name="Salamov A.A."/>
            <person name="Grigoriev I.V."/>
            <person name="Spatafora J.W."/>
            <person name="Berbee M.L."/>
        </authorList>
    </citation>
    <scope>NUCLEOTIDE SEQUENCE [LARGE SCALE GENOMIC DNA]</scope>
    <source>
        <strain evidence="11 12">JEL478</strain>
    </source>
</reference>
<dbReference type="STRING" id="1344416.A0A139AY60"/>
<keyword evidence="4 10" id="KW-0808">Transferase</keyword>
<feature type="transmembrane region" description="Helical" evidence="10">
    <location>
        <begin position="263"/>
        <end position="282"/>
    </location>
</feature>
<dbReference type="GO" id="GO:0008299">
    <property type="term" value="P:isoprenoid biosynthetic process"/>
    <property type="evidence" value="ECO:0007669"/>
    <property type="project" value="UniProtKB-UniRule"/>
</dbReference>
<dbReference type="InterPro" id="IPR000537">
    <property type="entry name" value="UbiA_prenyltransferase"/>
</dbReference>
<dbReference type="GO" id="GO:0008412">
    <property type="term" value="F:4-hydroxybenzoate polyprenyltransferase activity"/>
    <property type="evidence" value="ECO:0007669"/>
    <property type="project" value="UniProtKB-EC"/>
</dbReference>
<dbReference type="Gene3D" id="1.10.357.140">
    <property type="entry name" value="UbiA prenyltransferase"/>
    <property type="match status" value="1"/>
</dbReference>
<dbReference type="CDD" id="cd13959">
    <property type="entry name" value="PT_UbiA_COQ2"/>
    <property type="match status" value="1"/>
</dbReference>
<name>A0A139AY60_GONPJ</name>
<dbReference type="PANTHER" id="PTHR11048">
    <property type="entry name" value="PRENYLTRANSFERASES"/>
    <property type="match status" value="1"/>
</dbReference>
<dbReference type="AlphaFoldDB" id="A0A139AY60"/>
<evidence type="ECO:0000256" key="1">
    <source>
        <dbReference type="ARBA" id="ARBA00001946"/>
    </source>
</evidence>
<evidence type="ECO:0000256" key="4">
    <source>
        <dbReference type="ARBA" id="ARBA00022679"/>
    </source>
</evidence>
<evidence type="ECO:0000256" key="6">
    <source>
        <dbReference type="ARBA" id="ARBA00022989"/>
    </source>
</evidence>
<dbReference type="OrthoDB" id="18170at2759"/>
<keyword evidence="10" id="KW-0496">Mitochondrion</keyword>
<evidence type="ECO:0000256" key="7">
    <source>
        <dbReference type="ARBA" id="ARBA00023136"/>
    </source>
</evidence>
<feature type="transmembrane region" description="Helical" evidence="10">
    <location>
        <begin position="140"/>
        <end position="162"/>
    </location>
</feature>
<keyword evidence="10" id="KW-0414">Isoprene biosynthesis</keyword>
<comment type="catalytic activity">
    <reaction evidence="8 10">
        <text>an all-trans-polyprenyl diphosphate + 4-hydroxybenzoate = a 4-hydroxy-3-(all-trans-polyprenyl)benzoate + diphosphate</text>
        <dbReference type="Rhea" id="RHEA:44504"/>
        <dbReference type="Rhea" id="RHEA-COMP:9514"/>
        <dbReference type="Rhea" id="RHEA-COMP:9564"/>
        <dbReference type="ChEBI" id="CHEBI:17879"/>
        <dbReference type="ChEBI" id="CHEBI:33019"/>
        <dbReference type="ChEBI" id="CHEBI:58914"/>
        <dbReference type="ChEBI" id="CHEBI:78396"/>
        <dbReference type="EC" id="2.5.1.39"/>
    </reaction>
</comment>
<evidence type="ECO:0000313" key="12">
    <source>
        <dbReference type="Proteomes" id="UP000070544"/>
    </source>
</evidence>
<evidence type="ECO:0000256" key="3">
    <source>
        <dbReference type="ARBA" id="ARBA00005985"/>
    </source>
</evidence>
<sequence>MLSRFQVHIANSLPRSTCLTLRHLHAGRQTTVSSRQQYPVCPTTFRHVATPFPTVQPINCKSGVPISRIFSSTTASPSPRPSLAARIVATSPPSIRPYLDLVRFDKPIGTALLYLPCTWSIAMATYAAPGAVSVTGALAMAGWFGVGALVMRGAGCTINDMWDVKYDRKVERTQTRPLASGALTYQQAWIFLGAQLSVGLLVLLQLNMYSIVLGASSLLLVATYPLMKRVTYWPQAVLGLTFNWGALLGWSAMLATVNWEVCLPLYFGGMFWTLLYDTIYALQDKKDDVFAGVKSTALRFGTYPSTMRWLSFFGISALTLFTLAGVQNGQSWPYFTAVAMAGGHIVWQLKTLKWDNVGDALSKFKSNKWIGIALLLGISADIGRKKIQQKRTD</sequence>
<dbReference type="InterPro" id="IPR039653">
    <property type="entry name" value="Prenyltransferase"/>
</dbReference>
<dbReference type="EC" id="2.5.1.39" evidence="10"/>
<dbReference type="PANTHER" id="PTHR11048:SF28">
    <property type="entry name" value="4-HYDROXYBENZOATE POLYPRENYLTRANSFERASE, MITOCHONDRIAL"/>
    <property type="match status" value="1"/>
</dbReference>
<dbReference type="GO" id="GO:0006744">
    <property type="term" value="P:ubiquinone biosynthetic process"/>
    <property type="evidence" value="ECO:0007669"/>
    <property type="project" value="UniProtKB-UniRule"/>
</dbReference>
<dbReference type="GO" id="GO:0005743">
    <property type="term" value="C:mitochondrial inner membrane"/>
    <property type="evidence" value="ECO:0007669"/>
    <property type="project" value="UniProtKB-SubCell"/>
</dbReference>
<protein>
    <recommendedName>
        <fullName evidence="10">4-hydroxybenzoate polyprenyltransferase, mitochondrial</fullName>
        <shortName evidence="10">4-HB polyprenyltransferase</shortName>
        <ecNumber evidence="10">2.5.1.39</ecNumber>
    </recommendedName>
    <alternativeName>
        <fullName evidence="10">Para-hydroxybenzoate--polyprenyltransferase</fullName>
        <shortName evidence="10">PHB:PPT</shortName>
        <shortName evidence="10">PHB:polyprenyltransferase</shortName>
    </alternativeName>
</protein>
<comment type="function">
    <text evidence="9 10">Catalyzes the prenylation of para-hydroxybenzoate (PHB) with an all-trans polyprenyl group. Mediates the second step in the final reaction sequence of coenzyme Q (CoQ) biosynthesis, which is the condensation of the polyisoprenoid side chain with PHB, generating the first membrane-bound Q intermediate.</text>
</comment>